<dbReference type="Proteomes" id="UP000467700">
    <property type="component" value="Unassembled WGS sequence"/>
</dbReference>
<evidence type="ECO:0000313" key="2">
    <source>
        <dbReference type="EMBL" id="CAA7269696.1"/>
    </source>
</evidence>
<keyword evidence="3" id="KW-1185">Reference proteome</keyword>
<feature type="compositionally biased region" description="Basic and acidic residues" evidence="1">
    <location>
        <begin position="201"/>
        <end position="214"/>
    </location>
</feature>
<protein>
    <submittedName>
        <fullName evidence="2">Uncharacterized protein</fullName>
    </submittedName>
</protein>
<comment type="caution">
    <text evidence="2">The sequence shown here is derived from an EMBL/GenBank/DDBJ whole genome shotgun (WGS) entry which is preliminary data.</text>
</comment>
<evidence type="ECO:0000313" key="3">
    <source>
        <dbReference type="Proteomes" id="UP000467700"/>
    </source>
</evidence>
<organism evidence="2 3">
    <name type="scientific">Cyclocybe aegerita</name>
    <name type="common">Black poplar mushroom</name>
    <name type="synonym">Agrocybe aegerita</name>
    <dbReference type="NCBI Taxonomy" id="1973307"/>
    <lineage>
        <taxon>Eukaryota</taxon>
        <taxon>Fungi</taxon>
        <taxon>Dikarya</taxon>
        <taxon>Basidiomycota</taxon>
        <taxon>Agaricomycotina</taxon>
        <taxon>Agaricomycetes</taxon>
        <taxon>Agaricomycetidae</taxon>
        <taxon>Agaricales</taxon>
        <taxon>Agaricineae</taxon>
        <taxon>Bolbitiaceae</taxon>
        <taxon>Cyclocybe</taxon>
    </lineage>
</organism>
<proteinExistence type="predicted"/>
<feature type="compositionally biased region" description="Basic and acidic residues" evidence="1">
    <location>
        <begin position="175"/>
        <end position="187"/>
    </location>
</feature>
<feature type="region of interest" description="Disordered" evidence="1">
    <location>
        <begin position="143"/>
        <end position="223"/>
    </location>
</feature>
<reference evidence="2 3" key="1">
    <citation type="submission" date="2020-01" db="EMBL/GenBank/DDBJ databases">
        <authorList>
            <person name="Gupta K D."/>
        </authorList>
    </citation>
    <scope>NUCLEOTIDE SEQUENCE [LARGE SCALE GENOMIC DNA]</scope>
</reference>
<sequence length="223" mass="24496">MAMSPPTTLARAKTTAVEGPLIGVTKTRDAVMAIATVTDTTETATVLTDENTTKGNTFRRRTQKQPHSPTTNEMASVMTDVDTGITIITIHHIAGTTTIQRKMQVAEGARSLAVLLALGTILLQAARLRDIGMIIVPAAEAGTAPTHAPAPGKRKHRDRSGSRERDKKRRKRRDKDKAKEKGEEKRSILTGKKIKLKVKKDKGDHERDANRKDLLQFLNSAYE</sequence>
<evidence type="ECO:0000256" key="1">
    <source>
        <dbReference type="SAM" id="MobiDB-lite"/>
    </source>
</evidence>
<accession>A0A8S0WZM7</accession>
<dbReference type="AlphaFoldDB" id="A0A8S0WZM7"/>
<dbReference type="EMBL" id="CACVBS010000079">
    <property type="protein sequence ID" value="CAA7269696.1"/>
    <property type="molecule type" value="Genomic_DNA"/>
</dbReference>
<name>A0A8S0WZM7_CYCAE</name>
<dbReference type="OrthoDB" id="3071240at2759"/>
<gene>
    <name evidence="2" type="ORF">AAE3_LOCUS11710</name>
</gene>